<dbReference type="InterPro" id="IPR026960">
    <property type="entry name" value="RVT-Znf"/>
</dbReference>
<dbReference type="InterPro" id="IPR052343">
    <property type="entry name" value="Retrotransposon-Effector_Assoc"/>
</dbReference>
<dbReference type="InterPro" id="IPR000477">
    <property type="entry name" value="RT_dom"/>
</dbReference>
<dbReference type="SUPFAM" id="SSF56219">
    <property type="entry name" value="DNase I-like"/>
    <property type="match status" value="1"/>
</dbReference>
<feature type="domain" description="Reverse transcriptase" evidence="2">
    <location>
        <begin position="667"/>
        <end position="927"/>
    </location>
</feature>
<dbReference type="CDD" id="cd01650">
    <property type="entry name" value="RT_nLTR_like"/>
    <property type="match status" value="1"/>
</dbReference>
<accession>A0A2Z6NS29</accession>
<proteinExistence type="predicted"/>
<dbReference type="EMBL" id="DF974210">
    <property type="protein sequence ID" value="GAU46416.1"/>
    <property type="molecule type" value="Genomic_DNA"/>
</dbReference>
<dbReference type="InterPro" id="IPR002156">
    <property type="entry name" value="RNaseH_domain"/>
</dbReference>
<dbReference type="GO" id="GO:0003676">
    <property type="term" value="F:nucleic acid binding"/>
    <property type="evidence" value="ECO:0007669"/>
    <property type="project" value="InterPro"/>
</dbReference>
<feature type="region of interest" description="Disordered" evidence="1">
    <location>
        <begin position="205"/>
        <end position="265"/>
    </location>
</feature>
<dbReference type="InterPro" id="IPR043502">
    <property type="entry name" value="DNA/RNA_pol_sf"/>
</dbReference>
<dbReference type="PROSITE" id="PS50878">
    <property type="entry name" value="RT_POL"/>
    <property type="match status" value="1"/>
</dbReference>
<feature type="compositionally biased region" description="Low complexity" evidence="1">
    <location>
        <begin position="250"/>
        <end position="263"/>
    </location>
</feature>
<dbReference type="Pfam" id="PF00078">
    <property type="entry name" value="RVT_1"/>
    <property type="match status" value="1"/>
</dbReference>
<dbReference type="InterPro" id="IPR044730">
    <property type="entry name" value="RNase_H-like_dom_plant"/>
</dbReference>
<evidence type="ECO:0000313" key="4">
    <source>
        <dbReference type="Proteomes" id="UP000242715"/>
    </source>
</evidence>
<dbReference type="Gene3D" id="3.60.10.10">
    <property type="entry name" value="Endonuclease/exonuclease/phosphatase"/>
    <property type="match status" value="1"/>
</dbReference>
<dbReference type="SUPFAM" id="SSF53098">
    <property type="entry name" value="Ribonuclease H-like"/>
    <property type="match status" value="1"/>
</dbReference>
<dbReference type="Pfam" id="PF13456">
    <property type="entry name" value="RVT_3"/>
    <property type="match status" value="1"/>
</dbReference>
<organism evidence="3 4">
    <name type="scientific">Trifolium subterraneum</name>
    <name type="common">Subterranean clover</name>
    <dbReference type="NCBI Taxonomy" id="3900"/>
    <lineage>
        <taxon>Eukaryota</taxon>
        <taxon>Viridiplantae</taxon>
        <taxon>Streptophyta</taxon>
        <taxon>Embryophyta</taxon>
        <taxon>Tracheophyta</taxon>
        <taxon>Spermatophyta</taxon>
        <taxon>Magnoliopsida</taxon>
        <taxon>eudicotyledons</taxon>
        <taxon>Gunneridae</taxon>
        <taxon>Pentapetalae</taxon>
        <taxon>rosids</taxon>
        <taxon>fabids</taxon>
        <taxon>Fabales</taxon>
        <taxon>Fabaceae</taxon>
        <taxon>Papilionoideae</taxon>
        <taxon>50 kb inversion clade</taxon>
        <taxon>NPAAA clade</taxon>
        <taxon>Hologalegina</taxon>
        <taxon>IRL clade</taxon>
        <taxon>Trifolieae</taxon>
        <taxon>Trifolium</taxon>
    </lineage>
</organism>
<dbReference type="Gene3D" id="3.30.420.10">
    <property type="entry name" value="Ribonuclease H-like superfamily/Ribonuclease H"/>
    <property type="match status" value="1"/>
</dbReference>
<dbReference type="InterPro" id="IPR036691">
    <property type="entry name" value="Endo/exonu/phosph_ase_sf"/>
</dbReference>
<dbReference type="PANTHER" id="PTHR46890:SF48">
    <property type="entry name" value="RNA-DIRECTED DNA POLYMERASE"/>
    <property type="match status" value="1"/>
</dbReference>
<name>A0A2Z6NS29_TRISU</name>
<gene>
    <name evidence="3" type="ORF">TSUD_402050</name>
</gene>
<dbReference type="CDD" id="cd06222">
    <property type="entry name" value="RNase_H_like"/>
    <property type="match status" value="1"/>
</dbReference>
<dbReference type="InterPro" id="IPR012337">
    <property type="entry name" value="RNaseH-like_sf"/>
</dbReference>
<dbReference type="OrthoDB" id="1741517at2759"/>
<dbReference type="Pfam" id="PF13966">
    <property type="entry name" value="zf-RVT"/>
    <property type="match status" value="1"/>
</dbReference>
<keyword evidence="4" id="KW-1185">Reference proteome</keyword>
<evidence type="ECO:0000256" key="1">
    <source>
        <dbReference type="SAM" id="MobiDB-lite"/>
    </source>
</evidence>
<dbReference type="Proteomes" id="UP000242715">
    <property type="component" value="Unassembled WGS sequence"/>
</dbReference>
<reference evidence="4" key="1">
    <citation type="journal article" date="2017" name="Front. Plant Sci.">
        <title>Climate Clever Clovers: New Paradigm to Reduce the Environmental Footprint of Ruminants by Breeding Low Methanogenic Forages Utilizing Haplotype Variation.</title>
        <authorList>
            <person name="Kaur P."/>
            <person name="Appels R."/>
            <person name="Bayer P.E."/>
            <person name="Keeble-Gagnere G."/>
            <person name="Wang J."/>
            <person name="Hirakawa H."/>
            <person name="Shirasawa K."/>
            <person name="Vercoe P."/>
            <person name="Stefanova K."/>
            <person name="Durmic Z."/>
            <person name="Nichols P."/>
            <person name="Revell C."/>
            <person name="Isobe S.N."/>
            <person name="Edwards D."/>
            <person name="Erskine W."/>
        </authorList>
    </citation>
    <scope>NUCLEOTIDE SEQUENCE [LARGE SCALE GENOMIC DNA]</scope>
    <source>
        <strain evidence="4">cv. Daliak</strain>
    </source>
</reference>
<sequence length="1421" mass="162207">MAGVNLEDLSLHAEEEEEGFIFDMEEKGEEQGDFKWCLVGRFLVDRTIHVNSMKVAMAEWWRPVKGVKIKEAKTGLFLFQFAHALDMEGVLQGGPWMFDNRMLIVERVQLGVQIENIPLYHADFWVQVHNLPMGLMAEKVGKKLANFIEAFVEYDKNNNSSFWRQYMRLRVRVDVFQPLKKNTRVKNNGGEWCTVKFKQWSNELRAEPRRRSGRQTSQWLKEETGGSTNADVGGGGRNQADQNTGGPTRNYDANNSANNDQNQLTRNPAVTQIIDRTLSDLQNQALQPSHQPNSVMLHVPHQTDRPSITINTLFQPLTVHHQPPQQQTDNSIKPNNEPAVIPIHFTAAANLNDHQFLSNTRIATKQTWRSWQPGLPGPMIVLSWNCWGLSVPSVIPNLRNIAHGHRPDEDKKGQHPHPNWLCSGFRSAVNDCDLTDIHLEGYPYTWIKSRGTDHVIEERLDRALATSTWLSLFPNAKLINLLTSHSDHSPILLQCNPVIIQEFRYAFKFENSWLKEEDIDEVVAEGWNNGEGVDIIYRLSHCADKLQRWGRRRKKRFKEEIKEYEVEMERARDKNDAKDLCEVARKYFEELFKPKGGVQEPVLSLIQPRVSEEDNHNLEAPITKEELRTALFQMHPDKSPGPDGFNPAFFQQFWNLCGDEVFVAAKDWLEKGYFPSSLNETNICLLPKSDNPASMRDYRPISLRNVLYKMVSKLLANRLKSVLNKCISEEQSAFVEGRYITDNALIAIETIHALKRKTRGTKGEIALKIDISKTYDRVEWSFLKGVLSKMGFSKRWVQWMMLCVSSVNYSALVNFEKVGPIHPGRGLRQGDPLSPYLFILMAEGLTSLINKAVANGKLHGVKICRGHLRKLMEFLKSYEEASRQEINLSKSEVFFSHNISRAAQEDLSNLMGVRHVLGTGTYLGVPSMVGRSKKRLLHISKTGYGGKSILGGVVPFLKLIERMINAFWWGGGVNNKGIRWLAWDKLACSKDEGGLGFRDFHMFNMAMVAKQGWNFITKPTSLVARVFKARWSIGDGSNIKVMNEPWLREEEGRWVDSPQSQEDVAARILKVPLLELVQEDKLIWEEERDGVYSIHAPPKAKHFIWRICKECLPTRMRLRSRHVQCPLECPLCLVEPEDDWHIFFNCDNNNEAWNAMGIDHVLHPRLNSSQNIRDFIFNVCCHDNQQVAGKMALLLWMIWQNRNNAVWNDNKLNARQVGMQAAQAWNEWARIQGLLDEQQQPLLLQQHSASVTQQQAGPAAQQWQPPHPGYLKCNVDASFYTTAGVSGGRWCLRDHRGHFILAGTMLINGRLNTLEDEVLALKEAICEAAHRGLSHVISESDSKVVIDAITSTLVGTSEFSVVISFIKSLLSSYPNFEVKFVKRQANMVAHSLARATYSIPSRCIFESIPRCIVNYLFNEMS</sequence>
<dbReference type="PANTHER" id="PTHR46890">
    <property type="entry name" value="NON-LTR RETROLELEMENT REVERSE TRANSCRIPTASE-LIKE PROTEIN-RELATED"/>
    <property type="match status" value="1"/>
</dbReference>
<dbReference type="GO" id="GO:0004523">
    <property type="term" value="F:RNA-DNA hybrid ribonuclease activity"/>
    <property type="evidence" value="ECO:0007669"/>
    <property type="project" value="InterPro"/>
</dbReference>
<dbReference type="SUPFAM" id="SSF56672">
    <property type="entry name" value="DNA/RNA polymerases"/>
    <property type="match status" value="1"/>
</dbReference>
<evidence type="ECO:0000313" key="3">
    <source>
        <dbReference type="EMBL" id="GAU46416.1"/>
    </source>
</evidence>
<dbReference type="InterPro" id="IPR025558">
    <property type="entry name" value="DUF4283"/>
</dbReference>
<dbReference type="Pfam" id="PF14111">
    <property type="entry name" value="DUF4283"/>
    <property type="match status" value="1"/>
</dbReference>
<feature type="compositionally biased region" description="Polar residues" evidence="1">
    <location>
        <begin position="214"/>
        <end position="230"/>
    </location>
</feature>
<evidence type="ECO:0000259" key="2">
    <source>
        <dbReference type="PROSITE" id="PS50878"/>
    </source>
</evidence>
<protein>
    <recommendedName>
        <fullName evidence="2">Reverse transcriptase domain-containing protein</fullName>
    </recommendedName>
</protein>
<dbReference type="InterPro" id="IPR036397">
    <property type="entry name" value="RNaseH_sf"/>
</dbReference>